<accession>A0AAV2MRC8</accession>
<feature type="compositionally biased region" description="Polar residues" evidence="1">
    <location>
        <begin position="27"/>
        <end position="47"/>
    </location>
</feature>
<evidence type="ECO:0000313" key="3">
    <source>
        <dbReference type="Proteomes" id="UP001497482"/>
    </source>
</evidence>
<sequence length="148" mass="15889">MKTDDEVEAHRAVTVGVEADEAEEMNDSVSLMNVTSGPMTPADSSGPSDWPRAAQVQREANGSDVDNKSRHADYAPQLQIDQIETMLALGLFILPPPKKYDIESDAARLGVCAAISPFISSFMLHIPHLAYLSPPPKASSLARPCPSS</sequence>
<feature type="region of interest" description="Disordered" evidence="1">
    <location>
        <begin position="1"/>
        <end position="69"/>
    </location>
</feature>
<dbReference type="EMBL" id="OZ035831">
    <property type="protein sequence ID" value="CAL1615868.1"/>
    <property type="molecule type" value="Genomic_DNA"/>
</dbReference>
<gene>
    <name evidence="2" type="ORF">KC01_LOCUS41736</name>
</gene>
<evidence type="ECO:0000256" key="1">
    <source>
        <dbReference type="SAM" id="MobiDB-lite"/>
    </source>
</evidence>
<proteinExistence type="predicted"/>
<organism evidence="2 3">
    <name type="scientific">Knipowitschia caucasica</name>
    <name type="common">Caucasian dwarf goby</name>
    <name type="synonym">Pomatoschistus caucasicus</name>
    <dbReference type="NCBI Taxonomy" id="637954"/>
    <lineage>
        <taxon>Eukaryota</taxon>
        <taxon>Metazoa</taxon>
        <taxon>Chordata</taxon>
        <taxon>Craniata</taxon>
        <taxon>Vertebrata</taxon>
        <taxon>Euteleostomi</taxon>
        <taxon>Actinopterygii</taxon>
        <taxon>Neopterygii</taxon>
        <taxon>Teleostei</taxon>
        <taxon>Neoteleostei</taxon>
        <taxon>Acanthomorphata</taxon>
        <taxon>Gobiaria</taxon>
        <taxon>Gobiiformes</taxon>
        <taxon>Gobioidei</taxon>
        <taxon>Gobiidae</taxon>
        <taxon>Gobiinae</taxon>
        <taxon>Knipowitschia</taxon>
    </lineage>
</organism>
<reference evidence="2 3" key="1">
    <citation type="submission" date="2024-04" db="EMBL/GenBank/DDBJ databases">
        <authorList>
            <person name="Waldvogel A.-M."/>
            <person name="Schoenle A."/>
        </authorList>
    </citation>
    <scope>NUCLEOTIDE SEQUENCE [LARGE SCALE GENOMIC DNA]</scope>
</reference>
<protein>
    <submittedName>
        <fullName evidence="2">Uncharacterized protein</fullName>
    </submittedName>
</protein>
<feature type="compositionally biased region" description="Basic and acidic residues" evidence="1">
    <location>
        <begin position="1"/>
        <end position="11"/>
    </location>
</feature>
<name>A0AAV2MRC8_KNICA</name>
<dbReference type="AlphaFoldDB" id="A0AAV2MRC8"/>
<keyword evidence="3" id="KW-1185">Reference proteome</keyword>
<evidence type="ECO:0000313" key="2">
    <source>
        <dbReference type="EMBL" id="CAL1615868.1"/>
    </source>
</evidence>
<dbReference type="Proteomes" id="UP001497482">
    <property type="component" value="Chromosome 9"/>
</dbReference>